<keyword evidence="1" id="KW-0521">NADP</keyword>
<dbReference type="PANTHER" id="PTHR43103:SF3">
    <property type="entry name" value="ADP-L-GLYCERO-D-MANNO-HEPTOSE-6-EPIMERASE"/>
    <property type="match status" value="1"/>
</dbReference>
<evidence type="ECO:0000313" key="5">
    <source>
        <dbReference type="Proteomes" id="UP000799772"/>
    </source>
</evidence>
<proteinExistence type="predicted"/>
<dbReference type="EMBL" id="ML978145">
    <property type="protein sequence ID" value="KAF2092533.1"/>
    <property type="molecule type" value="Genomic_DNA"/>
</dbReference>
<dbReference type="InterPro" id="IPR036291">
    <property type="entry name" value="NAD(P)-bd_dom_sf"/>
</dbReference>
<gene>
    <name evidence="4" type="ORF">NA57DRAFT_50143</name>
</gene>
<dbReference type="GO" id="GO:0016491">
    <property type="term" value="F:oxidoreductase activity"/>
    <property type="evidence" value="ECO:0007669"/>
    <property type="project" value="InterPro"/>
</dbReference>
<protein>
    <submittedName>
        <fullName evidence="4">NAD-dependent epimerase/dehydratase</fullName>
    </submittedName>
</protein>
<dbReference type="InterPro" id="IPR001509">
    <property type="entry name" value="Epimerase_deHydtase"/>
</dbReference>
<organism evidence="4 5">
    <name type="scientific">Rhizodiscina lignyota</name>
    <dbReference type="NCBI Taxonomy" id="1504668"/>
    <lineage>
        <taxon>Eukaryota</taxon>
        <taxon>Fungi</taxon>
        <taxon>Dikarya</taxon>
        <taxon>Ascomycota</taxon>
        <taxon>Pezizomycotina</taxon>
        <taxon>Dothideomycetes</taxon>
        <taxon>Pleosporomycetidae</taxon>
        <taxon>Aulographales</taxon>
        <taxon>Rhizodiscinaceae</taxon>
        <taxon>Rhizodiscina</taxon>
    </lineage>
</organism>
<dbReference type="PANTHER" id="PTHR43103">
    <property type="entry name" value="NUCLEOSIDE-DIPHOSPHATE-SUGAR EPIMERASE"/>
    <property type="match status" value="1"/>
</dbReference>
<keyword evidence="2" id="KW-0119">Carbohydrate metabolism</keyword>
<dbReference type="Gene3D" id="3.90.25.10">
    <property type="entry name" value="UDP-galactose 4-epimerase, domain 1"/>
    <property type="match status" value="1"/>
</dbReference>
<dbReference type="CDD" id="cd05238">
    <property type="entry name" value="Gne_like_SDR_e"/>
    <property type="match status" value="1"/>
</dbReference>
<accession>A0A9P4M0J4</accession>
<evidence type="ECO:0000256" key="1">
    <source>
        <dbReference type="ARBA" id="ARBA00022857"/>
    </source>
</evidence>
<dbReference type="Proteomes" id="UP000799772">
    <property type="component" value="Unassembled WGS sequence"/>
</dbReference>
<evidence type="ECO:0000313" key="4">
    <source>
        <dbReference type="EMBL" id="KAF2092533.1"/>
    </source>
</evidence>
<dbReference type="Gene3D" id="3.40.50.720">
    <property type="entry name" value="NAD(P)-binding Rossmann-like Domain"/>
    <property type="match status" value="1"/>
</dbReference>
<dbReference type="AlphaFoldDB" id="A0A9P4M0J4"/>
<dbReference type="Pfam" id="PF01370">
    <property type="entry name" value="Epimerase"/>
    <property type="match status" value="1"/>
</dbReference>
<reference evidence="4" key="1">
    <citation type="journal article" date="2020" name="Stud. Mycol.">
        <title>101 Dothideomycetes genomes: a test case for predicting lifestyles and emergence of pathogens.</title>
        <authorList>
            <person name="Haridas S."/>
            <person name="Albert R."/>
            <person name="Binder M."/>
            <person name="Bloem J."/>
            <person name="Labutti K."/>
            <person name="Salamov A."/>
            <person name="Andreopoulos B."/>
            <person name="Baker S."/>
            <person name="Barry K."/>
            <person name="Bills G."/>
            <person name="Bluhm B."/>
            <person name="Cannon C."/>
            <person name="Castanera R."/>
            <person name="Culley D."/>
            <person name="Daum C."/>
            <person name="Ezra D."/>
            <person name="Gonzalez J."/>
            <person name="Henrissat B."/>
            <person name="Kuo A."/>
            <person name="Liang C."/>
            <person name="Lipzen A."/>
            <person name="Lutzoni F."/>
            <person name="Magnuson J."/>
            <person name="Mondo S."/>
            <person name="Nolan M."/>
            <person name="Ohm R."/>
            <person name="Pangilinan J."/>
            <person name="Park H.-J."/>
            <person name="Ramirez L."/>
            <person name="Alfaro M."/>
            <person name="Sun H."/>
            <person name="Tritt A."/>
            <person name="Yoshinaga Y."/>
            <person name="Zwiers L.-H."/>
            <person name="Turgeon B."/>
            <person name="Goodwin S."/>
            <person name="Spatafora J."/>
            <person name="Crous P."/>
            <person name="Grigoriev I."/>
        </authorList>
    </citation>
    <scope>NUCLEOTIDE SEQUENCE</scope>
    <source>
        <strain evidence="4">CBS 133067</strain>
    </source>
</reference>
<dbReference type="InterPro" id="IPR050005">
    <property type="entry name" value="DenD"/>
</dbReference>
<dbReference type="OrthoDB" id="16464at2759"/>
<evidence type="ECO:0000256" key="2">
    <source>
        <dbReference type="ARBA" id="ARBA00023277"/>
    </source>
</evidence>
<name>A0A9P4M0J4_9PEZI</name>
<sequence length="320" mass="34205">MPENILITGASGFIGQDLITALLESAPDLTLTVSDIVSPPIPPAAQPHASRVKAIQSDLTSPAACADLLKPNFTTCYLLHGIMSGGSEANLDLGLRVNVDAHRLVLDILRKEHTGVKVVFPSSLAVYGPTGDKEVTSERTVLIPQSSYGTEKAMVELMVNDFSRRGLIDGRVVRLPTVIVRPGAPSAATSSFASGIVREPLQGEKSVLPVNDDLSMWVCSPKTTVKNLVLVKDIPKEKFGLNRTINLPGQTVTVAQILTALEQVGGQKALDLVERKPDEVIQRIVGSWPDKFDTSLAKSLGLVDDVSLVELVQAYAATLK</sequence>
<dbReference type="NCBIfam" id="NF043036">
    <property type="entry name" value="ErythonDh"/>
    <property type="match status" value="1"/>
</dbReference>
<feature type="domain" description="NAD-dependent epimerase/dehydratase" evidence="3">
    <location>
        <begin position="5"/>
        <end position="208"/>
    </location>
</feature>
<evidence type="ECO:0000259" key="3">
    <source>
        <dbReference type="Pfam" id="PF01370"/>
    </source>
</evidence>
<dbReference type="SUPFAM" id="SSF51735">
    <property type="entry name" value="NAD(P)-binding Rossmann-fold domains"/>
    <property type="match status" value="1"/>
</dbReference>
<keyword evidence="5" id="KW-1185">Reference proteome</keyword>
<comment type="caution">
    <text evidence="4">The sequence shown here is derived from an EMBL/GenBank/DDBJ whole genome shotgun (WGS) entry which is preliminary data.</text>
</comment>